<dbReference type="PANTHER" id="PTHR22918:SF1">
    <property type="entry name" value="FIBRONECTIN TYPE-II DOMAIN-CONTAINING PROTEIN"/>
    <property type="match status" value="1"/>
</dbReference>
<dbReference type="Pfam" id="PF00040">
    <property type="entry name" value="fn2"/>
    <property type="match status" value="2"/>
</dbReference>
<proteinExistence type="inferred from homology"/>
<comment type="subcellular location">
    <subcellularLocation>
        <location evidence="1">Secreted</location>
    </subcellularLocation>
</comment>
<feature type="domain" description="Fibronectin type-II" evidence="7">
    <location>
        <begin position="119"/>
        <end position="167"/>
    </location>
</feature>
<feature type="disulfide bond" evidence="6">
    <location>
        <begin position="73"/>
        <end position="99"/>
    </location>
</feature>
<dbReference type="Proteomes" id="UP000694555">
    <property type="component" value="Unplaced"/>
</dbReference>
<feature type="disulfide bond" evidence="6">
    <location>
        <begin position="87"/>
        <end position="114"/>
    </location>
</feature>
<feature type="disulfide bond" evidence="6">
    <location>
        <begin position="124"/>
        <end position="150"/>
    </location>
</feature>
<evidence type="ECO:0000259" key="7">
    <source>
        <dbReference type="PROSITE" id="PS51092"/>
    </source>
</evidence>
<dbReference type="GO" id="GO:0031012">
    <property type="term" value="C:extracellular matrix"/>
    <property type="evidence" value="ECO:0007669"/>
    <property type="project" value="UniProtKB-ARBA"/>
</dbReference>
<comment type="caution">
    <text evidence="6">Lacks conserved residue(s) required for the propagation of feature annotation.</text>
</comment>
<dbReference type="PRINTS" id="PR00013">
    <property type="entry name" value="FNTYPEII"/>
</dbReference>
<feature type="domain" description="Fibronectin type-II" evidence="7">
    <location>
        <begin position="68"/>
        <end position="116"/>
    </location>
</feature>
<evidence type="ECO:0000256" key="2">
    <source>
        <dbReference type="ARBA" id="ARBA00010011"/>
    </source>
</evidence>
<dbReference type="SUPFAM" id="SSF57440">
    <property type="entry name" value="Kringle-like"/>
    <property type="match status" value="2"/>
</dbReference>
<dbReference type="PROSITE" id="PS00023">
    <property type="entry name" value="FN2_1"/>
    <property type="match status" value="1"/>
</dbReference>
<sequence length="170" mass="18405">MGSSPCLCLSRVRGPYAPACANRHVRVQACRGCTGLACSGVRVCAGGTGASLVGLALRVLVPTRHGNANGANCHFPFVFEGRSYSRCITEGRTDGLPWCATTASYDRDKKYGFCPSERDDGSPCVFPFIFEGTSYDACTTDGRSDGYRWCATTTNFDQDKKYGQEVWLLP</sequence>
<dbReference type="InterPro" id="IPR013806">
    <property type="entry name" value="Kringle-like"/>
</dbReference>
<dbReference type="GO" id="GO:0009986">
    <property type="term" value="C:cell surface"/>
    <property type="evidence" value="ECO:0007669"/>
    <property type="project" value="TreeGrafter"/>
</dbReference>
<evidence type="ECO:0000313" key="8">
    <source>
        <dbReference type="Ensembl" id="ENSBJAP00000006028.1"/>
    </source>
</evidence>
<dbReference type="GO" id="GO:0008201">
    <property type="term" value="F:heparin binding"/>
    <property type="evidence" value="ECO:0007669"/>
    <property type="project" value="TreeGrafter"/>
</dbReference>
<comment type="similarity">
    <text evidence="2">Belongs to the seminal plasma protein family.</text>
</comment>
<reference evidence="8" key="1">
    <citation type="submission" date="2025-08" db="UniProtKB">
        <authorList>
            <consortium name="Ensembl"/>
        </authorList>
    </citation>
    <scope>IDENTIFICATION</scope>
</reference>
<reference evidence="8" key="2">
    <citation type="submission" date="2025-09" db="UniProtKB">
        <authorList>
            <consortium name="Ensembl"/>
        </authorList>
    </citation>
    <scope>IDENTIFICATION</scope>
</reference>
<evidence type="ECO:0000256" key="1">
    <source>
        <dbReference type="ARBA" id="ARBA00004613"/>
    </source>
</evidence>
<organism evidence="8 9">
    <name type="scientific">Buteo japonicus</name>
    <dbReference type="NCBI Taxonomy" id="224669"/>
    <lineage>
        <taxon>Eukaryota</taxon>
        <taxon>Metazoa</taxon>
        <taxon>Chordata</taxon>
        <taxon>Craniata</taxon>
        <taxon>Vertebrata</taxon>
        <taxon>Euteleostomi</taxon>
        <taxon>Archelosauria</taxon>
        <taxon>Archosauria</taxon>
        <taxon>Dinosauria</taxon>
        <taxon>Saurischia</taxon>
        <taxon>Theropoda</taxon>
        <taxon>Coelurosauria</taxon>
        <taxon>Aves</taxon>
        <taxon>Neognathae</taxon>
        <taxon>Neoaves</taxon>
        <taxon>Telluraves</taxon>
        <taxon>Accipitrimorphae</taxon>
        <taxon>Accipitriformes</taxon>
        <taxon>Accipitridae</taxon>
        <taxon>Accipitrinae</taxon>
        <taxon>Buteo</taxon>
    </lineage>
</organism>
<evidence type="ECO:0000256" key="5">
    <source>
        <dbReference type="ARBA" id="ARBA00023157"/>
    </source>
</evidence>
<dbReference type="Gene3D" id="2.10.10.10">
    <property type="entry name" value="Fibronectin, type II, collagen-binding"/>
    <property type="match status" value="2"/>
</dbReference>
<keyword evidence="9" id="KW-1185">Reference proteome</keyword>
<dbReference type="InterPro" id="IPR036943">
    <property type="entry name" value="FN_type2_sf"/>
</dbReference>
<keyword evidence="3" id="KW-0964">Secreted</keyword>
<dbReference type="GO" id="GO:0005576">
    <property type="term" value="C:extracellular region"/>
    <property type="evidence" value="ECO:0007669"/>
    <property type="project" value="UniProtKB-SubCell"/>
</dbReference>
<keyword evidence="4" id="KW-0677">Repeat</keyword>
<dbReference type="FunFam" id="2.10.10.10:FF:000001">
    <property type="entry name" value="Fibronectin 1a isoform 1"/>
    <property type="match status" value="2"/>
</dbReference>
<evidence type="ECO:0000256" key="3">
    <source>
        <dbReference type="ARBA" id="ARBA00022525"/>
    </source>
</evidence>
<protein>
    <recommendedName>
        <fullName evidence="7">Fibronectin type-II domain-containing protein</fullName>
    </recommendedName>
</protein>
<dbReference type="InterPro" id="IPR000562">
    <property type="entry name" value="FN_type2_dom"/>
</dbReference>
<dbReference type="InterPro" id="IPR051666">
    <property type="entry name" value="SP_Capacitation_Regulator"/>
</dbReference>
<dbReference type="SMART" id="SM00059">
    <property type="entry name" value="FN2"/>
    <property type="match status" value="2"/>
</dbReference>
<evidence type="ECO:0000256" key="4">
    <source>
        <dbReference type="ARBA" id="ARBA00022737"/>
    </source>
</evidence>
<keyword evidence="5 6" id="KW-1015">Disulfide bond</keyword>
<name>A0A8C0ARE3_9AVES</name>
<evidence type="ECO:0000256" key="6">
    <source>
        <dbReference type="PROSITE-ProRule" id="PRU00479"/>
    </source>
</evidence>
<dbReference type="AlphaFoldDB" id="A0A8C0ARE3"/>
<dbReference type="PANTHER" id="PTHR22918">
    <property type="entry name" value="SEMINAL PLASMA PROTEIN"/>
    <property type="match status" value="1"/>
</dbReference>
<dbReference type="CDD" id="cd00062">
    <property type="entry name" value="FN2"/>
    <property type="match status" value="2"/>
</dbReference>
<dbReference type="PROSITE" id="PS51092">
    <property type="entry name" value="FN2_2"/>
    <property type="match status" value="2"/>
</dbReference>
<accession>A0A8C0ARE3</accession>
<dbReference type="Ensembl" id="ENSBJAT00000006204.1">
    <property type="protein sequence ID" value="ENSBJAP00000006028.1"/>
    <property type="gene ID" value="ENSBJAG00000004329.1"/>
</dbReference>
<evidence type="ECO:0000313" key="9">
    <source>
        <dbReference type="Proteomes" id="UP000694555"/>
    </source>
</evidence>